<gene>
    <name evidence="1" type="ORF">ASPSYDRAFT_1165324</name>
</gene>
<evidence type="ECO:0008006" key="3">
    <source>
        <dbReference type="Google" id="ProtNLM"/>
    </source>
</evidence>
<keyword evidence="2" id="KW-1185">Reference proteome</keyword>
<dbReference type="OrthoDB" id="3509362at2759"/>
<evidence type="ECO:0000313" key="1">
    <source>
        <dbReference type="EMBL" id="OJJ52869.1"/>
    </source>
</evidence>
<dbReference type="VEuPathDB" id="FungiDB:ASPSYDRAFT_1165324"/>
<name>A0A1L9T0C5_9EURO</name>
<proteinExistence type="predicted"/>
<dbReference type="InterPro" id="IPR036291">
    <property type="entry name" value="NAD(P)-bd_dom_sf"/>
</dbReference>
<dbReference type="STRING" id="1036612.A0A1L9T0C5"/>
<dbReference type="AlphaFoldDB" id="A0A1L9T0C5"/>
<reference evidence="2" key="1">
    <citation type="journal article" date="2017" name="Genome Biol.">
        <title>Comparative genomics reveals high biological diversity and specific adaptations in the industrially and medically important fungal genus Aspergillus.</title>
        <authorList>
            <person name="de Vries R.P."/>
            <person name="Riley R."/>
            <person name="Wiebenga A."/>
            <person name="Aguilar-Osorio G."/>
            <person name="Amillis S."/>
            <person name="Uchima C.A."/>
            <person name="Anderluh G."/>
            <person name="Asadollahi M."/>
            <person name="Askin M."/>
            <person name="Barry K."/>
            <person name="Battaglia E."/>
            <person name="Bayram O."/>
            <person name="Benocci T."/>
            <person name="Braus-Stromeyer S.A."/>
            <person name="Caldana C."/>
            <person name="Canovas D."/>
            <person name="Cerqueira G.C."/>
            <person name="Chen F."/>
            <person name="Chen W."/>
            <person name="Choi C."/>
            <person name="Clum A."/>
            <person name="Dos Santos R.A."/>
            <person name="Damasio A.R."/>
            <person name="Diallinas G."/>
            <person name="Emri T."/>
            <person name="Fekete E."/>
            <person name="Flipphi M."/>
            <person name="Freyberg S."/>
            <person name="Gallo A."/>
            <person name="Gournas C."/>
            <person name="Habgood R."/>
            <person name="Hainaut M."/>
            <person name="Harispe M.L."/>
            <person name="Henrissat B."/>
            <person name="Hilden K.S."/>
            <person name="Hope R."/>
            <person name="Hossain A."/>
            <person name="Karabika E."/>
            <person name="Karaffa L."/>
            <person name="Karanyi Z."/>
            <person name="Krasevec N."/>
            <person name="Kuo A."/>
            <person name="Kusch H."/>
            <person name="LaButti K."/>
            <person name="Lagendijk E.L."/>
            <person name="Lapidus A."/>
            <person name="Levasseur A."/>
            <person name="Lindquist E."/>
            <person name="Lipzen A."/>
            <person name="Logrieco A.F."/>
            <person name="MacCabe A."/>
            <person name="Maekelae M.R."/>
            <person name="Malavazi I."/>
            <person name="Melin P."/>
            <person name="Meyer V."/>
            <person name="Mielnichuk N."/>
            <person name="Miskei M."/>
            <person name="Molnar A.P."/>
            <person name="Mule G."/>
            <person name="Ngan C.Y."/>
            <person name="Orejas M."/>
            <person name="Orosz E."/>
            <person name="Ouedraogo J.P."/>
            <person name="Overkamp K.M."/>
            <person name="Park H.-S."/>
            <person name="Perrone G."/>
            <person name="Piumi F."/>
            <person name="Punt P.J."/>
            <person name="Ram A.F."/>
            <person name="Ramon A."/>
            <person name="Rauscher S."/>
            <person name="Record E."/>
            <person name="Riano-Pachon D.M."/>
            <person name="Robert V."/>
            <person name="Roehrig J."/>
            <person name="Ruller R."/>
            <person name="Salamov A."/>
            <person name="Salih N.S."/>
            <person name="Samson R.A."/>
            <person name="Sandor E."/>
            <person name="Sanguinetti M."/>
            <person name="Schuetze T."/>
            <person name="Sepcic K."/>
            <person name="Shelest E."/>
            <person name="Sherlock G."/>
            <person name="Sophianopoulou V."/>
            <person name="Squina F.M."/>
            <person name="Sun H."/>
            <person name="Susca A."/>
            <person name="Todd R.B."/>
            <person name="Tsang A."/>
            <person name="Unkles S.E."/>
            <person name="van de Wiele N."/>
            <person name="van Rossen-Uffink D."/>
            <person name="Oliveira J.V."/>
            <person name="Vesth T.C."/>
            <person name="Visser J."/>
            <person name="Yu J.-H."/>
            <person name="Zhou M."/>
            <person name="Andersen M.R."/>
            <person name="Archer D.B."/>
            <person name="Baker S.E."/>
            <person name="Benoit I."/>
            <person name="Brakhage A.A."/>
            <person name="Braus G.H."/>
            <person name="Fischer R."/>
            <person name="Frisvad J.C."/>
            <person name="Goldman G.H."/>
            <person name="Houbraken J."/>
            <person name="Oakley B."/>
            <person name="Pocsi I."/>
            <person name="Scazzocchio C."/>
            <person name="Seiboth B."/>
            <person name="vanKuyk P.A."/>
            <person name="Wortman J."/>
            <person name="Dyer P.S."/>
            <person name="Grigoriev I.V."/>
        </authorList>
    </citation>
    <scope>NUCLEOTIDE SEQUENCE [LARGE SCALE GENOMIC DNA]</scope>
    <source>
        <strain evidence="2">CBS 593.65</strain>
    </source>
</reference>
<dbReference type="GeneID" id="63756238"/>
<dbReference type="RefSeq" id="XP_040696675.1">
    <property type="nucleotide sequence ID" value="XM_040840165.1"/>
</dbReference>
<dbReference type="EMBL" id="KV878599">
    <property type="protein sequence ID" value="OJJ52869.1"/>
    <property type="molecule type" value="Genomic_DNA"/>
</dbReference>
<sequence>KTLIWGTNGSVGGYAVQYASSGVGYEAVATASPRKFEYVRTPWCLRGSRLQGQTYRLSKLQRLGPYDFVMTAAGDAKGANAISDILQPEGGAFASTRPKSHEMNLAGNVSLLYDFPSMTTQKPENADFTKWWYRDHLPVWLLPGI</sequence>
<evidence type="ECO:0000313" key="2">
    <source>
        <dbReference type="Proteomes" id="UP000184356"/>
    </source>
</evidence>
<organism evidence="1 2">
    <name type="scientific">Aspergillus sydowii CBS 593.65</name>
    <dbReference type="NCBI Taxonomy" id="1036612"/>
    <lineage>
        <taxon>Eukaryota</taxon>
        <taxon>Fungi</taxon>
        <taxon>Dikarya</taxon>
        <taxon>Ascomycota</taxon>
        <taxon>Pezizomycotina</taxon>
        <taxon>Eurotiomycetes</taxon>
        <taxon>Eurotiomycetidae</taxon>
        <taxon>Eurotiales</taxon>
        <taxon>Aspergillaceae</taxon>
        <taxon>Aspergillus</taxon>
        <taxon>Aspergillus subgen. Nidulantes</taxon>
    </lineage>
</organism>
<protein>
    <recommendedName>
        <fullName evidence="3">Alcohol dehydrogenase-like C-terminal domain-containing protein</fullName>
    </recommendedName>
</protein>
<dbReference type="Proteomes" id="UP000184356">
    <property type="component" value="Unassembled WGS sequence"/>
</dbReference>
<accession>A0A1L9T0C5</accession>
<dbReference type="SUPFAM" id="SSF51735">
    <property type="entry name" value="NAD(P)-binding Rossmann-fold domains"/>
    <property type="match status" value="1"/>
</dbReference>
<dbReference type="Gene3D" id="3.40.50.720">
    <property type="entry name" value="NAD(P)-binding Rossmann-like Domain"/>
    <property type="match status" value="1"/>
</dbReference>
<feature type="non-terminal residue" evidence="1">
    <location>
        <position position="1"/>
    </location>
</feature>